<keyword evidence="7" id="KW-0472">Membrane</keyword>
<dbReference type="SUPFAM" id="SSF51735">
    <property type="entry name" value="NAD(P)-binding Rossmann-fold domains"/>
    <property type="match status" value="1"/>
</dbReference>
<feature type="transmembrane region" description="Helical" evidence="7">
    <location>
        <begin position="7"/>
        <end position="30"/>
    </location>
</feature>
<evidence type="ECO:0000256" key="5">
    <source>
        <dbReference type="ARBA" id="ARBA00023002"/>
    </source>
</evidence>
<gene>
    <name evidence="9" type="ORF">QN277_006581</name>
</gene>
<dbReference type="InterPro" id="IPR002347">
    <property type="entry name" value="SDR_fam"/>
</dbReference>
<dbReference type="InterPro" id="IPR036291">
    <property type="entry name" value="NAD(P)-bd_dom_sf"/>
</dbReference>
<keyword evidence="3" id="KW-0521">NADP</keyword>
<feature type="domain" description="Ketoreductase" evidence="8">
    <location>
        <begin position="49"/>
        <end position="234"/>
    </location>
</feature>
<evidence type="ECO:0000256" key="3">
    <source>
        <dbReference type="ARBA" id="ARBA00022857"/>
    </source>
</evidence>
<evidence type="ECO:0000256" key="6">
    <source>
        <dbReference type="RuleBase" id="RU000363"/>
    </source>
</evidence>
<keyword evidence="5" id="KW-0560">Oxidoreductase</keyword>
<proteinExistence type="inferred from homology"/>
<comment type="caution">
    <text evidence="9">The sequence shown here is derived from an EMBL/GenBank/DDBJ whole genome shotgun (WGS) entry which is preliminary data.</text>
</comment>
<sequence>MDLIHDLLNLTLIPSTFLALLLLVPPIYVFKFLSSLFKSCKPHESVAGKVVLITGASSGIGEELAYEYARRGACLALVARREDRLRSVLYNALQLGSPDAIIIPADVSNIQDSQRFVDQTINHFGQLDHLVNNAGINQARLFEEFSEKLSDLAPIMDVNFWGSVYATHFAVPHLRKSRGKIVVISSVAAWLTTPRLSFYNASKAAIVTFFETLRAELRADIGITIVTPGAIKSKMTADEFLSQIHVKSVLAESAERCAKAIVKSTCTGDMYLTEPSWTRTNVWFKWFFAGAFEWCFHLLLVKNPAKAAKRNL</sequence>
<evidence type="ECO:0000313" key="10">
    <source>
        <dbReference type="Proteomes" id="UP001293593"/>
    </source>
</evidence>
<dbReference type="EMBL" id="JAWXYG010000012">
    <property type="protein sequence ID" value="KAK4256920.1"/>
    <property type="molecule type" value="Genomic_DNA"/>
</dbReference>
<dbReference type="Pfam" id="PF00106">
    <property type="entry name" value="adh_short"/>
    <property type="match status" value="1"/>
</dbReference>
<evidence type="ECO:0000256" key="1">
    <source>
        <dbReference type="ARBA" id="ARBA00004606"/>
    </source>
</evidence>
<evidence type="ECO:0000259" key="8">
    <source>
        <dbReference type="SMART" id="SM00822"/>
    </source>
</evidence>
<evidence type="ECO:0000313" key="9">
    <source>
        <dbReference type="EMBL" id="KAK4256920.1"/>
    </source>
</evidence>
<dbReference type="AlphaFoldDB" id="A0AAE1IT75"/>
<dbReference type="GO" id="GO:0016020">
    <property type="term" value="C:membrane"/>
    <property type="evidence" value="ECO:0007669"/>
    <property type="project" value="UniProtKB-SubCell"/>
</dbReference>
<reference evidence="9" key="1">
    <citation type="submission" date="2023-10" db="EMBL/GenBank/DDBJ databases">
        <title>Chromosome-level genome of the transformable northern wattle, Acacia crassicarpa.</title>
        <authorList>
            <person name="Massaro I."/>
            <person name="Sinha N.R."/>
            <person name="Poethig S."/>
            <person name="Leichty A.R."/>
        </authorList>
    </citation>
    <scope>NUCLEOTIDE SEQUENCE</scope>
    <source>
        <strain evidence="9">Acra3RX</strain>
        <tissue evidence="9">Leaf</tissue>
    </source>
</reference>
<dbReference type="PRINTS" id="PR00081">
    <property type="entry name" value="GDHRDH"/>
</dbReference>
<protein>
    <recommendedName>
        <fullName evidence="8">Ketoreductase domain-containing protein</fullName>
    </recommendedName>
</protein>
<accession>A0AAE1IT75</accession>
<keyword evidence="10" id="KW-1185">Reference proteome</keyword>
<name>A0AAE1IT75_9FABA</name>
<dbReference type="Gene3D" id="3.40.50.720">
    <property type="entry name" value="NAD(P)-binding Rossmann-like Domain"/>
    <property type="match status" value="1"/>
</dbReference>
<evidence type="ECO:0000256" key="2">
    <source>
        <dbReference type="ARBA" id="ARBA00006484"/>
    </source>
</evidence>
<organism evidence="9 10">
    <name type="scientific">Acacia crassicarpa</name>
    <name type="common">northern wattle</name>
    <dbReference type="NCBI Taxonomy" id="499986"/>
    <lineage>
        <taxon>Eukaryota</taxon>
        <taxon>Viridiplantae</taxon>
        <taxon>Streptophyta</taxon>
        <taxon>Embryophyta</taxon>
        <taxon>Tracheophyta</taxon>
        <taxon>Spermatophyta</taxon>
        <taxon>Magnoliopsida</taxon>
        <taxon>eudicotyledons</taxon>
        <taxon>Gunneridae</taxon>
        <taxon>Pentapetalae</taxon>
        <taxon>rosids</taxon>
        <taxon>fabids</taxon>
        <taxon>Fabales</taxon>
        <taxon>Fabaceae</taxon>
        <taxon>Caesalpinioideae</taxon>
        <taxon>mimosoid clade</taxon>
        <taxon>Acacieae</taxon>
        <taxon>Acacia</taxon>
    </lineage>
</organism>
<keyword evidence="7" id="KW-1133">Transmembrane helix</keyword>
<keyword evidence="7" id="KW-0812">Transmembrane</keyword>
<evidence type="ECO:0000256" key="4">
    <source>
        <dbReference type="ARBA" id="ARBA00022968"/>
    </source>
</evidence>
<dbReference type="Proteomes" id="UP001293593">
    <property type="component" value="Unassembled WGS sequence"/>
</dbReference>
<dbReference type="PANTHER" id="PTHR43391:SF90">
    <property type="entry name" value="11-BETA-HYDROXYSTEROID DEHYDROGENASE-LIKE 4A-RELATED"/>
    <property type="match status" value="1"/>
</dbReference>
<dbReference type="GO" id="GO:0016491">
    <property type="term" value="F:oxidoreductase activity"/>
    <property type="evidence" value="ECO:0007669"/>
    <property type="project" value="UniProtKB-KW"/>
</dbReference>
<comment type="similarity">
    <text evidence="2 6">Belongs to the short-chain dehydrogenases/reductases (SDR) family.</text>
</comment>
<dbReference type="PRINTS" id="PR00080">
    <property type="entry name" value="SDRFAMILY"/>
</dbReference>
<dbReference type="PROSITE" id="PS00061">
    <property type="entry name" value="ADH_SHORT"/>
    <property type="match status" value="1"/>
</dbReference>
<dbReference type="PANTHER" id="PTHR43391">
    <property type="entry name" value="RETINOL DEHYDROGENASE-RELATED"/>
    <property type="match status" value="1"/>
</dbReference>
<keyword evidence="4" id="KW-0735">Signal-anchor</keyword>
<evidence type="ECO:0000256" key="7">
    <source>
        <dbReference type="SAM" id="Phobius"/>
    </source>
</evidence>
<comment type="subcellular location">
    <subcellularLocation>
        <location evidence="1">Membrane</location>
        <topology evidence="1">Single-pass type II membrane protein</topology>
    </subcellularLocation>
</comment>
<dbReference type="GO" id="GO:0005829">
    <property type="term" value="C:cytosol"/>
    <property type="evidence" value="ECO:0007669"/>
    <property type="project" value="TreeGrafter"/>
</dbReference>
<dbReference type="InterPro" id="IPR020904">
    <property type="entry name" value="Sc_DH/Rdtase_CS"/>
</dbReference>
<dbReference type="InterPro" id="IPR057326">
    <property type="entry name" value="KR_dom"/>
</dbReference>
<dbReference type="SMART" id="SM00822">
    <property type="entry name" value="PKS_KR"/>
    <property type="match status" value="1"/>
</dbReference>